<comment type="similarity">
    <text evidence="2 3">Belongs to the DegT/DnrJ/EryC1 family.</text>
</comment>
<gene>
    <name evidence="4" type="ORF">IPJ27_09620</name>
</gene>
<organism evidence="4 5">
    <name type="scientific">Candidatus Accumulibacter proximus</name>
    <dbReference type="NCBI Taxonomy" id="2954385"/>
    <lineage>
        <taxon>Bacteria</taxon>
        <taxon>Pseudomonadati</taxon>
        <taxon>Pseudomonadota</taxon>
        <taxon>Betaproteobacteria</taxon>
        <taxon>Candidatus Accumulibacter</taxon>
    </lineage>
</organism>
<evidence type="ECO:0000256" key="1">
    <source>
        <dbReference type="ARBA" id="ARBA00022898"/>
    </source>
</evidence>
<keyword evidence="1 3" id="KW-0663">Pyridoxal phosphate</keyword>
<dbReference type="GO" id="GO:0030170">
    <property type="term" value="F:pyridoxal phosphate binding"/>
    <property type="evidence" value="ECO:0007669"/>
    <property type="project" value="UniProtKB-ARBA"/>
</dbReference>
<dbReference type="InterPro" id="IPR015422">
    <property type="entry name" value="PyrdxlP-dep_Trfase_small"/>
</dbReference>
<dbReference type="GO" id="GO:0000271">
    <property type="term" value="P:polysaccharide biosynthetic process"/>
    <property type="evidence" value="ECO:0007669"/>
    <property type="project" value="TreeGrafter"/>
</dbReference>
<keyword evidence="4" id="KW-0808">Transferase</keyword>
<reference evidence="4 5" key="1">
    <citation type="submission" date="2020-10" db="EMBL/GenBank/DDBJ databases">
        <title>Connecting structure to function with the recovery of over 1000 high-quality activated sludge metagenome-assembled genomes encoding full-length rRNA genes using long-read sequencing.</title>
        <authorList>
            <person name="Singleton C.M."/>
            <person name="Petriglieri F."/>
            <person name="Kristensen J.M."/>
            <person name="Kirkegaard R.H."/>
            <person name="Michaelsen T.Y."/>
            <person name="Andersen M.H."/>
            <person name="Karst S.M."/>
            <person name="Dueholm M.S."/>
            <person name="Nielsen P.H."/>
            <person name="Albertsen M."/>
        </authorList>
    </citation>
    <scope>NUCLEOTIDE SEQUENCE [LARGE SCALE GENOMIC DNA]</scope>
    <source>
        <strain evidence="4">EsbW_18-Q3-R4-48_BATAC.285</strain>
    </source>
</reference>
<sequence>MDLLIDVNIVLDVCANRMPFAPISAAALQHCKDQGAKLWLYAGSVQTMEFNMVREVMRKAEAQNTQIDKRHCAALARRALKVFAQDKHWLASLAGEGNVFDSQDPEDEQLVRALSRFTADSIKLLTRDDKLCERYPQHTITPQQYLQAPQQAKPLSFIDLAGQQDNLRPQLERNVHRVLHHGQYIMGPEVAELEGKLAEYTGAKHCITVASGTEALLISLMALDVKPGDEIITTPFTFVATAEVIALLRATPVFVDIEADTCNIDASKIEVAITPRTRAIMPVSLYGQPADMDEINAIAAKHGLTVIEDAAQSFGAEYKGRKSCNLSTIGCTSFFPSKPLGCYGDGGAIFTSDDKLAKAMREIRVHGQEKRYVHTRIGVGGRMDTLQCAVVLGKLERFKWEVEQRLRIGARYNELFASKVSKVIQRPDRTSVFAQYTVFVDNREQVQEKLKAAGVPTAVHYPIPLNRQSAYEALSRISGNVPSSDAMAGRVMSLPMSADLSQREQDQIVKLVIEALSK</sequence>
<dbReference type="FunFam" id="3.40.640.10:FF:000089">
    <property type="entry name" value="Aminotransferase, DegT/DnrJ/EryC1/StrS family"/>
    <property type="match status" value="1"/>
</dbReference>
<dbReference type="AlphaFoldDB" id="A0A935UFU6"/>
<dbReference type="Pfam" id="PF01041">
    <property type="entry name" value="DegT_DnrJ_EryC1"/>
    <property type="match status" value="1"/>
</dbReference>
<dbReference type="PANTHER" id="PTHR30244">
    <property type="entry name" value="TRANSAMINASE"/>
    <property type="match status" value="1"/>
</dbReference>
<evidence type="ECO:0000313" key="5">
    <source>
        <dbReference type="Proteomes" id="UP000697998"/>
    </source>
</evidence>
<dbReference type="Proteomes" id="UP000697998">
    <property type="component" value="Unassembled WGS sequence"/>
</dbReference>
<evidence type="ECO:0000256" key="2">
    <source>
        <dbReference type="ARBA" id="ARBA00037999"/>
    </source>
</evidence>
<dbReference type="InterPro" id="IPR015424">
    <property type="entry name" value="PyrdxlP-dep_Trfase"/>
</dbReference>
<dbReference type="EMBL" id="JADJMH010000006">
    <property type="protein sequence ID" value="MBK7674992.1"/>
    <property type="molecule type" value="Genomic_DNA"/>
</dbReference>
<evidence type="ECO:0000256" key="3">
    <source>
        <dbReference type="RuleBase" id="RU004508"/>
    </source>
</evidence>
<dbReference type="Gene3D" id="3.90.1150.10">
    <property type="entry name" value="Aspartate Aminotransferase, domain 1"/>
    <property type="match status" value="1"/>
</dbReference>
<protein>
    <submittedName>
        <fullName evidence="4">DegT/DnrJ/EryC1/StrS family aminotransferase</fullName>
    </submittedName>
</protein>
<dbReference type="Gene3D" id="3.40.640.10">
    <property type="entry name" value="Type I PLP-dependent aspartate aminotransferase-like (Major domain)"/>
    <property type="match status" value="1"/>
</dbReference>
<dbReference type="InterPro" id="IPR000653">
    <property type="entry name" value="DegT/StrS_aminotransferase"/>
</dbReference>
<evidence type="ECO:0000313" key="4">
    <source>
        <dbReference type="EMBL" id="MBK7674992.1"/>
    </source>
</evidence>
<dbReference type="PANTHER" id="PTHR30244:SF42">
    <property type="entry name" value="UDP-2-ACETAMIDO-2-DEOXY-3-OXO-D-GLUCURONATE AMINOTRANSFERASE"/>
    <property type="match status" value="1"/>
</dbReference>
<keyword evidence="4" id="KW-0032">Aminotransferase</keyword>
<dbReference type="GO" id="GO:0008483">
    <property type="term" value="F:transaminase activity"/>
    <property type="evidence" value="ECO:0007669"/>
    <property type="project" value="UniProtKB-KW"/>
</dbReference>
<accession>A0A935UFU6</accession>
<dbReference type="InterPro" id="IPR015421">
    <property type="entry name" value="PyrdxlP-dep_Trfase_major"/>
</dbReference>
<proteinExistence type="inferred from homology"/>
<dbReference type="CDD" id="cd00616">
    <property type="entry name" value="AHBA_syn"/>
    <property type="match status" value="1"/>
</dbReference>
<comment type="caution">
    <text evidence="4">The sequence shown here is derived from an EMBL/GenBank/DDBJ whole genome shotgun (WGS) entry which is preliminary data.</text>
</comment>
<name>A0A935UFU6_9PROT</name>
<dbReference type="SUPFAM" id="SSF53383">
    <property type="entry name" value="PLP-dependent transferases"/>
    <property type="match status" value="1"/>
</dbReference>